<dbReference type="Pfam" id="PF00842">
    <property type="entry name" value="Ala_racemase_C"/>
    <property type="match status" value="1"/>
</dbReference>
<dbReference type="InterPro" id="IPR001608">
    <property type="entry name" value="Ala_racemase_N"/>
</dbReference>
<name>A0A1B8HPK4_9GAMM</name>
<dbReference type="GO" id="GO:0008784">
    <property type="term" value="F:alanine racemase activity"/>
    <property type="evidence" value="ECO:0007669"/>
    <property type="project" value="UniProtKB-UniRule"/>
</dbReference>
<evidence type="ECO:0000256" key="5">
    <source>
        <dbReference type="ARBA" id="ARBA00022898"/>
    </source>
</evidence>
<evidence type="ECO:0000256" key="6">
    <source>
        <dbReference type="ARBA" id="ARBA00023235"/>
    </source>
</evidence>
<evidence type="ECO:0000256" key="2">
    <source>
        <dbReference type="ARBA" id="ARBA00001933"/>
    </source>
</evidence>
<accession>A0A1B8HPK4</accession>
<dbReference type="Gene3D" id="2.40.37.10">
    <property type="entry name" value="Lyase, Ornithine Decarboxylase, Chain A, domain 1"/>
    <property type="match status" value="1"/>
</dbReference>
<organism evidence="11 12">
    <name type="scientific">Morganella psychrotolerans</name>
    <dbReference type="NCBI Taxonomy" id="368603"/>
    <lineage>
        <taxon>Bacteria</taxon>
        <taxon>Pseudomonadati</taxon>
        <taxon>Pseudomonadota</taxon>
        <taxon>Gammaproteobacteria</taxon>
        <taxon>Enterobacterales</taxon>
        <taxon>Morganellaceae</taxon>
        <taxon>Morganella</taxon>
    </lineage>
</organism>
<evidence type="ECO:0000256" key="7">
    <source>
        <dbReference type="HAMAP-Rule" id="MF_01201"/>
    </source>
</evidence>
<gene>
    <name evidence="11" type="ORF">AYY17_01425</name>
</gene>
<dbReference type="GO" id="GO:0030170">
    <property type="term" value="F:pyridoxal phosphate binding"/>
    <property type="evidence" value="ECO:0007669"/>
    <property type="project" value="UniProtKB-UniRule"/>
</dbReference>
<dbReference type="SUPFAM" id="SSF50621">
    <property type="entry name" value="Alanine racemase C-terminal domain-like"/>
    <property type="match status" value="1"/>
</dbReference>
<dbReference type="GO" id="GO:0005829">
    <property type="term" value="C:cytosol"/>
    <property type="evidence" value="ECO:0007669"/>
    <property type="project" value="TreeGrafter"/>
</dbReference>
<feature type="domain" description="Alanine racemase C-terminal" evidence="10">
    <location>
        <begin position="231"/>
        <end position="355"/>
    </location>
</feature>
<protein>
    <recommendedName>
        <fullName evidence="4 7">Alanine racemase</fullName>
        <ecNumber evidence="4 7">5.1.1.1</ecNumber>
    </recommendedName>
</protein>
<reference evidence="11 12" key="1">
    <citation type="submission" date="2016-06" db="EMBL/GenBank/DDBJ databases">
        <authorList>
            <person name="Kjaerup R.B."/>
            <person name="Dalgaard T.S."/>
            <person name="Juul-Madsen H.R."/>
        </authorList>
    </citation>
    <scope>NUCLEOTIDE SEQUENCE [LARGE SCALE GENOMIC DNA]</scope>
    <source>
        <strain evidence="11 12">GCSL-Mp3</strain>
    </source>
</reference>
<dbReference type="PANTHER" id="PTHR30511">
    <property type="entry name" value="ALANINE RACEMASE"/>
    <property type="match status" value="1"/>
</dbReference>
<dbReference type="GO" id="GO:0042803">
    <property type="term" value="F:protein homodimerization activity"/>
    <property type="evidence" value="ECO:0007669"/>
    <property type="project" value="UniProtKB-ARBA"/>
</dbReference>
<keyword evidence="5 7" id="KW-0663">Pyridoxal phosphate</keyword>
<dbReference type="STRING" id="368603.AYY16_05195"/>
<dbReference type="Proteomes" id="UP000092247">
    <property type="component" value="Unassembled WGS sequence"/>
</dbReference>
<dbReference type="InterPro" id="IPR000821">
    <property type="entry name" value="Ala_racemase"/>
</dbReference>
<feature type="binding site" evidence="7 9">
    <location>
        <position position="130"/>
    </location>
    <ligand>
        <name>substrate</name>
    </ligand>
</feature>
<dbReference type="InterPro" id="IPR020622">
    <property type="entry name" value="Ala_racemase_pyridoxalP-BS"/>
</dbReference>
<dbReference type="EC" id="5.1.1.1" evidence="4 7"/>
<keyword evidence="6 7" id="KW-0413">Isomerase</keyword>
<dbReference type="PANTHER" id="PTHR30511:SF0">
    <property type="entry name" value="ALANINE RACEMASE, CATABOLIC-RELATED"/>
    <property type="match status" value="1"/>
</dbReference>
<evidence type="ECO:0000313" key="11">
    <source>
        <dbReference type="EMBL" id="OBU11425.1"/>
    </source>
</evidence>
<feature type="active site" description="Proton acceptor; specific for D-alanine" evidence="7">
    <location>
        <position position="35"/>
    </location>
</feature>
<comment type="similarity">
    <text evidence="3 7">Belongs to the alanine racemase family.</text>
</comment>
<evidence type="ECO:0000313" key="12">
    <source>
        <dbReference type="Proteomes" id="UP000092247"/>
    </source>
</evidence>
<dbReference type="Gene3D" id="3.20.20.10">
    <property type="entry name" value="Alanine racemase"/>
    <property type="match status" value="1"/>
</dbReference>
<dbReference type="InterPro" id="IPR011079">
    <property type="entry name" value="Ala_racemase_C"/>
</dbReference>
<dbReference type="RefSeq" id="WP_067420681.1">
    <property type="nucleotide sequence ID" value="NZ_LZEX01000001.1"/>
</dbReference>
<dbReference type="HAMAP" id="MF_01201">
    <property type="entry name" value="Ala_racemase"/>
    <property type="match status" value="1"/>
</dbReference>
<evidence type="ECO:0000256" key="4">
    <source>
        <dbReference type="ARBA" id="ARBA00013089"/>
    </source>
</evidence>
<comment type="cofactor">
    <cofactor evidence="2 7 8">
        <name>pyridoxal 5'-phosphate</name>
        <dbReference type="ChEBI" id="CHEBI:597326"/>
    </cofactor>
</comment>
<dbReference type="NCBIfam" id="TIGR00492">
    <property type="entry name" value="alr"/>
    <property type="match status" value="1"/>
</dbReference>
<dbReference type="FunFam" id="2.40.37.10:FF:000002">
    <property type="entry name" value="Alanine racemase"/>
    <property type="match status" value="1"/>
</dbReference>
<proteinExistence type="inferred from homology"/>
<evidence type="ECO:0000256" key="1">
    <source>
        <dbReference type="ARBA" id="ARBA00000316"/>
    </source>
</evidence>
<comment type="pathway">
    <text evidence="7">Amino-acid biosynthesis; D-alanine biosynthesis; D-alanine from L-alanine: step 1/1.</text>
</comment>
<dbReference type="InterPro" id="IPR009006">
    <property type="entry name" value="Ala_racemase/Decarboxylase_C"/>
</dbReference>
<comment type="caution">
    <text evidence="11">The sequence shown here is derived from an EMBL/GenBank/DDBJ whole genome shotgun (WGS) entry which is preliminary data.</text>
</comment>
<dbReference type="FunFam" id="3.20.20.10:FF:000002">
    <property type="entry name" value="Alanine racemase"/>
    <property type="match status" value="1"/>
</dbReference>
<dbReference type="SMART" id="SM01005">
    <property type="entry name" value="Ala_racemase_C"/>
    <property type="match status" value="1"/>
</dbReference>
<evidence type="ECO:0000256" key="3">
    <source>
        <dbReference type="ARBA" id="ARBA00007880"/>
    </source>
</evidence>
<dbReference type="UniPathway" id="UPA00042">
    <property type="reaction ID" value="UER00497"/>
</dbReference>
<feature type="binding site" evidence="7 9">
    <location>
        <position position="300"/>
    </location>
    <ligand>
        <name>substrate</name>
    </ligand>
</feature>
<feature type="modified residue" description="N6-(pyridoxal phosphate)lysine" evidence="7 8">
    <location>
        <position position="35"/>
    </location>
</feature>
<dbReference type="InterPro" id="IPR029066">
    <property type="entry name" value="PLP-binding_barrel"/>
</dbReference>
<evidence type="ECO:0000259" key="10">
    <source>
        <dbReference type="SMART" id="SM01005"/>
    </source>
</evidence>
<feature type="active site" description="Proton acceptor; specific for L-alanine" evidence="7">
    <location>
        <position position="252"/>
    </location>
</feature>
<dbReference type="Pfam" id="PF01168">
    <property type="entry name" value="Ala_racemase_N"/>
    <property type="match status" value="1"/>
</dbReference>
<comment type="catalytic activity">
    <reaction evidence="1 7">
        <text>L-alanine = D-alanine</text>
        <dbReference type="Rhea" id="RHEA:20249"/>
        <dbReference type="ChEBI" id="CHEBI:57416"/>
        <dbReference type="ChEBI" id="CHEBI:57972"/>
        <dbReference type="EC" id="5.1.1.1"/>
    </reaction>
</comment>
<dbReference type="PRINTS" id="PR00992">
    <property type="entry name" value="ALARACEMASE"/>
</dbReference>
<dbReference type="SUPFAM" id="SSF51419">
    <property type="entry name" value="PLP-binding barrel"/>
    <property type="match status" value="1"/>
</dbReference>
<dbReference type="EMBL" id="LZEX01000001">
    <property type="protein sequence ID" value="OBU11425.1"/>
    <property type="molecule type" value="Genomic_DNA"/>
</dbReference>
<evidence type="ECO:0000256" key="9">
    <source>
        <dbReference type="PIRSR" id="PIRSR600821-52"/>
    </source>
</evidence>
<sequence length="356" mass="38732">MPRPIQAVIHNDAIRHNLAQISRIVSPSLVWAVVKADAYGHGIERIFPALTEADGIALLDFADAIKLRERGWQKPILLLEGFFQPQDLALIDHYQLSTAVHSDWQLKAIEDASFIHPLNVYLKLNSGMNRLGFSPASYLNALQRLKIAPQVLNITLMSHFSDADLTAGIHQQMSRIALFSSLNLPHCLANSAAALWEPDTRGDEVRCGIILYGASPSGNYADIAEFALKPAMTLRSEIIAVHHIAAGDTVGYGSRFSADKPMRIATIACGYADGYPRHAPDGTPVWIEGQRCPLAGRISMDMLTVDISECPAADIGTPVELWGKSLPVDEVAMHAGTIGYELLTALALRVPVVTTD</sequence>
<comment type="function">
    <text evidence="7">Catalyzes the interconversion of L-alanine and D-alanine. May also act on other amino acids.</text>
</comment>
<evidence type="ECO:0000256" key="8">
    <source>
        <dbReference type="PIRSR" id="PIRSR600821-50"/>
    </source>
</evidence>
<dbReference type="GO" id="GO:0030632">
    <property type="term" value="P:D-alanine biosynthetic process"/>
    <property type="evidence" value="ECO:0007669"/>
    <property type="project" value="UniProtKB-UniRule"/>
</dbReference>
<dbReference type="PROSITE" id="PS00395">
    <property type="entry name" value="ALANINE_RACEMASE"/>
    <property type="match status" value="1"/>
</dbReference>
<dbReference type="AlphaFoldDB" id="A0A1B8HPK4"/>
<dbReference type="CDD" id="cd06827">
    <property type="entry name" value="PLPDE_III_AR_proteobact"/>
    <property type="match status" value="1"/>
</dbReference>